<keyword evidence="3" id="KW-1185">Reference proteome</keyword>
<name>A0ABQ8NVD2_PYRGI</name>
<evidence type="ECO:0000256" key="1">
    <source>
        <dbReference type="SAM" id="Phobius"/>
    </source>
</evidence>
<gene>
    <name evidence="2" type="ORF">MCOR33_001950</name>
</gene>
<evidence type="ECO:0000313" key="3">
    <source>
        <dbReference type="Proteomes" id="UP001059893"/>
    </source>
</evidence>
<evidence type="ECO:0000313" key="2">
    <source>
        <dbReference type="EMBL" id="KAI6302680.1"/>
    </source>
</evidence>
<proteinExistence type="predicted"/>
<sequence>MYGNGFAPQLLARVFQQGDRIKGGLRIITDDDPSGLSDYPFHCVVGLSACSSVWFFFVPFAQAAGATIIVRLVTSFVGKRIALLGDSVAVGCHDVHVPQLRFFILKAAAMRAYFRVGEMGLEGVGEVLVLLLGGLQLKAPGLCRLVRGRI</sequence>
<comment type="caution">
    <text evidence="2">The sequence shown here is derived from an EMBL/GenBank/DDBJ whole genome shotgun (WGS) entry which is preliminary data.</text>
</comment>
<protein>
    <submittedName>
        <fullName evidence="2">Uncharacterized protein</fullName>
    </submittedName>
</protein>
<keyword evidence="1" id="KW-1133">Transmembrane helix</keyword>
<dbReference type="Proteomes" id="UP001059893">
    <property type="component" value="Unassembled WGS sequence"/>
</dbReference>
<keyword evidence="1" id="KW-0472">Membrane</keyword>
<organism evidence="2 3">
    <name type="scientific">Pyricularia grisea</name>
    <name type="common">Crabgrass-specific blast fungus</name>
    <name type="synonym">Magnaporthe grisea</name>
    <dbReference type="NCBI Taxonomy" id="148305"/>
    <lineage>
        <taxon>Eukaryota</taxon>
        <taxon>Fungi</taxon>
        <taxon>Dikarya</taxon>
        <taxon>Ascomycota</taxon>
        <taxon>Pezizomycotina</taxon>
        <taxon>Sordariomycetes</taxon>
        <taxon>Sordariomycetidae</taxon>
        <taxon>Magnaporthales</taxon>
        <taxon>Pyriculariaceae</taxon>
        <taxon>Pyricularia</taxon>
    </lineage>
</organism>
<keyword evidence="1" id="KW-0812">Transmembrane</keyword>
<dbReference type="EMBL" id="JABSND010000021">
    <property type="protein sequence ID" value="KAI6302680.1"/>
    <property type="molecule type" value="Genomic_DNA"/>
</dbReference>
<accession>A0ABQ8NVD2</accession>
<reference evidence="2" key="1">
    <citation type="submission" date="2021-01" db="EMBL/GenBank/DDBJ databases">
        <title>Deciphering the adaptive evolutionary patterns associated with biogeogrpahic diversity in the finger millet blast pathogen Magnaporthe oryzae in Eastern Africa.</title>
        <authorList>
            <person name="Onyema G."/>
            <person name="Shittu T.A."/>
            <person name="Dodsworth S."/>
            <person name="Devilliers S."/>
            <person name="Muthumeenakshi S."/>
            <person name="Sreenivasaprasad S."/>
        </authorList>
    </citation>
    <scope>NUCLEOTIDE SEQUENCE</scope>
    <source>
        <strain evidence="2">D15/s37</strain>
    </source>
</reference>
<feature type="transmembrane region" description="Helical" evidence="1">
    <location>
        <begin position="54"/>
        <end position="73"/>
    </location>
</feature>